<gene>
    <name evidence="2" type="ORF">N7494_003332</name>
</gene>
<evidence type="ECO:0000313" key="3">
    <source>
        <dbReference type="Proteomes" id="UP001220324"/>
    </source>
</evidence>
<dbReference type="PANTHER" id="PTHR21310:SF13">
    <property type="entry name" value="AMINOGLYCOSIDE PHOSPHOTRANSFERASE DOMAIN-CONTAINING PROTEIN"/>
    <property type="match status" value="1"/>
</dbReference>
<dbReference type="InterPro" id="IPR051678">
    <property type="entry name" value="AGP_Transferase"/>
</dbReference>
<name>A0AAD6CYT5_9EURO</name>
<evidence type="ECO:0000259" key="1">
    <source>
        <dbReference type="Pfam" id="PF01636"/>
    </source>
</evidence>
<comment type="caution">
    <text evidence="2">The sequence shown here is derived from an EMBL/GenBank/DDBJ whole genome shotgun (WGS) entry which is preliminary data.</text>
</comment>
<sequence length="322" mass="36246">MNKLINEDGILLATNQFRTDGQVPTLSDSFKTFRFQVFKVDFEDGESWAIRVPTVSPSFLGLTVYLIEAEARALTELEEKGFKWAPKLKGCDLTFDNPIGHPFIATTWIPGTRLVWTDDSPSRPIRDKVLEQLATIQAELIECSQENKPTTATEHYTKVIQDKIVRIRDGKLPEITEQDVSDQQSLLPTVLIPDLDETYWAIDHGELVGEKILVDSEHDIIGITDWDLATKMPLQQAATFPQLLRLQDLAVPPSAAIKKDQETYLASILAQDTNAAKSMAIVQNAKDADFHAFFLDSIISKSQHRDLASHKWEKAVAFQKDQ</sequence>
<protein>
    <recommendedName>
        <fullName evidence="1">Aminoglycoside phosphotransferase domain-containing protein</fullName>
    </recommendedName>
</protein>
<dbReference type="Pfam" id="PF01636">
    <property type="entry name" value="APH"/>
    <property type="match status" value="1"/>
</dbReference>
<feature type="domain" description="Aminoglycoside phosphotransferase" evidence="1">
    <location>
        <begin position="66"/>
        <end position="233"/>
    </location>
</feature>
<dbReference type="SUPFAM" id="SSF56112">
    <property type="entry name" value="Protein kinase-like (PK-like)"/>
    <property type="match status" value="1"/>
</dbReference>
<dbReference type="PANTHER" id="PTHR21310">
    <property type="entry name" value="AMINOGLYCOSIDE PHOSPHOTRANSFERASE-RELATED-RELATED"/>
    <property type="match status" value="1"/>
</dbReference>
<keyword evidence="3" id="KW-1185">Reference proteome</keyword>
<accession>A0AAD6CYT5</accession>
<proteinExistence type="predicted"/>
<dbReference type="Proteomes" id="UP001220324">
    <property type="component" value="Unassembled WGS sequence"/>
</dbReference>
<reference evidence="2 3" key="1">
    <citation type="journal article" date="2023" name="IMA Fungus">
        <title>Comparative genomic study of the Penicillium genus elucidates a diverse pangenome and 15 lateral gene transfer events.</title>
        <authorList>
            <person name="Petersen C."/>
            <person name="Sorensen T."/>
            <person name="Nielsen M.R."/>
            <person name="Sondergaard T.E."/>
            <person name="Sorensen J.L."/>
            <person name="Fitzpatrick D.A."/>
            <person name="Frisvad J.C."/>
            <person name="Nielsen K.L."/>
        </authorList>
    </citation>
    <scope>NUCLEOTIDE SEQUENCE [LARGE SCALE GENOMIC DNA]</scope>
    <source>
        <strain evidence="2 3">IBT 35679</strain>
    </source>
</reference>
<evidence type="ECO:0000313" key="2">
    <source>
        <dbReference type="EMBL" id="KAJ5545747.1"/>
    </source>
</evidence>
<organism evidence="2 3">
    <name type="scientific">Penicillium frequentans</name>
    <dbReference type="NCBI Taxonomy" id="3151616"/>
    <lineage>
        <taxon>Eukaryota</taxon>
        <taxon>Fungi</taxon>
        <taxon>Dikarya</taxon>
        <taxon>Ascomycota</taxon>
        <taxon>Pezizomycotina</taxon>
        <taxon>Eurotiomycetes</taxon>
        <taxon>Eurotiomycetidae</taxon>
        <taxon>Eurotiales</taxon>
        <taxon>Aspergillaceae</taxon>
        <taxon>Penicillium</taxon>
    </lineage>
</organism>
<dbReference type="AlphaFoldDB" id="A0AAD6CYT5"/>
<dbReference type="EMBL" id="JAQIZZ010000003">
    <property type="protein sequence ID" value="KAJ5545747.1"/>
    <property type="molecule type" value="Genomic_DNA"/>
</dbReference>
<dbReference type="InterPro" id="IPR002575">
    <property type="entry name" value="Aminoglycoside_PTrfase"/>
</dbReference>
<dbReference type="InterPro" id="IPR011009">
    <property type="entry name" value="Kinase-like_dom_sf"/>
</dbReference>